<dbReference type="InterPro" id="IPR043519">
    <property type="entry name" value="NT_sf"/>
</dbReference>
<keyword evidence="2" id="KW-1277">Toxin-antitoxin system</keyword>
<reference evidence="12" key="1">
    <citation type="submission" date="2020-07" db="EMBL/GenBank/DDBJ databases">
        <title>Huge and variable diversity of episymbiotic CPR bacteria and DPANN archaea in groundwater ecosystems.</title>
        <authorList>
            <person name="He C.Y."/>
            <person name="Keren R."/>
            <person name="Whittaker M."/>
            <person name="Farag I.F."/>
            <person name="Doudna J."/>
            <person name="Cate J.H.D."/>
            <person name="Banfield J.F."/>
        </authorList>
    </citation>
    <scope>NUCLEOTIDE SEQUENCE</scope>
    <source>
        <strain evidence="12">NC_groundwater_763_Ag_S-0.2um_68_21</strain>
    </source>
</reference>
<dbReference type="InterPro" id="IPR002934">
    <property type="entry name" value="Polymerase_NTP_transf_dom"/>
</dbReference>
<comment type="similarity">
    <text evidence="9">Belongs to the MntA antitoxin family.</text>
</comment>
<evidence type="ECO:0000256" key="2">
    <source>
        <dbReference type="ARBA" id="ARBA00022649"/>
    </source>
</evidence>
<dbReference type="AlphaFoldDB" id="A0A932I5L9"/>
<dbReference type="GO" id="GO:0046872">
    <property type="term" value="F:metal ion binding"/>
    <property type="evidence" value="ECO:0007669"/>
    <property type="project" value="UniProtKB-KW"/>
</dbReference>
<protein>
    <submittedName>
        <fullName evidence="12">Nucleotidyltransferase family protein</fullName>
    </submittedName>
</protein>
<evidence type="ECO:0000256" key="7">
    <source>
        <dbReference type="ARBA" id="ARBA00022840"/>
    </source>
</evidence>
<feature type="region of interest" description="Disordered" evidence="10">
    <location>
        <begin position="1"/>
        <end position="25"/>
    </location>
</feature>
<name>A0A932I5L9_UNCTE</name>
<feature type="compositionally biased region" description="Basic residues" evidence="10">
    <location>
        <begin position="14"/>
        <end position="25"/>
    </location>
</feature>
<evidence type="ECO:0000256" key="3">
    <source>
        <dbReference type="ARBA" id="ARBA00022679"/>
    </source>
</evidence>
<evidence type="ECO:0000313" key="13">
    <source>
        <dbReference type="Proteomes" id="UP000782312"/>
    </source>
</evidence>
<evidence type="ECO:0000256" key="1">
    <source>
        <dbReference type="ARBA" id="ARBA00001946"/>
    </source>
</evidence>
<dbReference type="Proteomes" id="UP000782312">
    <property type="component" value="Unassembled WGS sequence"/>
</dbReference>
<evidence type="ECO:0000256" key="8">
    <source>
        <dbReference type="ARBA" id="ARBA00022842"/>
    </source>
</evidence>
<comment type="caution">
    <text evidence="12">The sequence shown here is derived from an EMBL/GenBank/DDBJ whole genome shotgun (WGS) entry which is preliminary data.</text>
</comment>
<evidence type="ECO:0000313" key="12">
    <source>
        <dbReference type="EMBL" id="MBI3129696.1"/>
    </source>
</evidence>
<feature type="domain" description="Polymerase nucleotidyl transferase" evidence="11">
    <location>
        <begin position="41"/>
        <end position="120"/>
    </location>
</feature>
<keyword evidence="8" id="KW-0460">Magnesium</keyword>
<dbReference type="PANTHER" id="PTHR33571">
    <property type="entry name" value="SSL8005 PROTEIN"/>
    <property type="match status" value="1"/>
</dbReference>
<keyword evidence="7" id="KW-0067">ATP-binding</keyword>
<dbReference type="EMBL" id="JACPUR010000041">
    <property type="protein sequence ID" value="MBI3129696.1"/>
    <property type="molecule type" value="Genomic_DNA"/>
</dbReference>
<keyword evidence="6" id="KW-0547">Nucleotide-binding</keyword>
<evidence type="ECO:0000259" key="11">
    <source>
        <dbReference type="Pfam" id="PF01909"/>
    </source>
</evidence>
<dbReference type="Pfam" id="PF01909">
    <property type="entry name" value="NTP_transf_2"/>
    <property type="match status" value="1"/>
</dbReference>
<dbReference type="PANTHER" id="PTHR33571:SF14">
    <property type="entry name" value="PROTEIN ADENYLYLTRANSFERASE MJ0435-RELATED"/>
    <property type="match status" value="1"/>
</dbReference>
<evidence type="ECO:0000256" key="5">
    <source>
        <dbReference type="ARBA" id="ARBA00022723"/>
    </source>
</evidence>
<comment type="cofactor">
    <cofactor evidence="1">
        <name>Mg(2+)</name>
        <dbReference type="ChEBI" id="CHEBI:18420"/>
    </cofactor>
</comment>
<accession>A0A932I5L9</accession>
<keyword evidence="3" id="KW-0808">Transferase</keyword>
<dbReference type="GO" id="GO:0005524">
    <property type="term" value="F:ATP binding"/>
    <property type="evidence" value="ECO:0007669"/>
    <property type="project" value="UniProtKB-KW"/>
</dbReference>
<dbReference type="GO" id="GO:0016779">
    <property type="term" value="F:nucleotidyltransferase activity"/>
    <property type="evidence" value="ECO:0007669"/>
    <property type="project" value="UniProtKB-KW"/>
</dbReference>
<evidence type="ECO:0000256" key="10">
    <source>
        <dbReference type="SAM" id="MobiDB-lite"/>
    </source>
</evidence>
<proteinExistence type="inferred from homology"/>
<keyword evidence="5" id="KW-0479">Metal-binding</keyword>
<evidence type="ECO:0000256" key="4">
    <source>
        <dbReference type="ARBA" id="ARBA00022695"/>
    </source>
</evidence>
<keyword evidence="4" id="KW-0548">Nucleotidyltransferase</keyword>
<dbReference type="CDD" id="cd05403">
    <property type="entry name" value="NT_KNTase_like"/>
    <property type="match status" value="1"/>
</dbReference>
<organism evidence="12 13">
    <name type="scientific">Tectimicrobiota bacterium</name>
    <dbReference type="NCBI Taxonomy" id="2528274"/>
    <lineage>
        <taxon>Bacteria</taxon>
        <taxon>Pseudomonadati</taxon>
        <taxon>Nitrospinota/Tectimicrobiota group</taxon>
        <taxon>Candidatus Tectimicrobiota</taxon>
    </lineage>
</organism>
<dbReference type="SUPFAM" id="SSF81301">
    <property type="entry name" value="Nucleotidyltransferase"/>
    <property type="match status" value="1"/>
</dbReference>
<dbReference type="Gene3D" id="3.30.460.10">
    <property type="entry name" value="Beta Polymerase, domain 2"/>
    <property type="match status" value="1"/>
</dbReference>
<evidence type="ECO:0000256" key="9">
    <source>
        <dbReference type="ARBA" id="ARBA00038276"/>
    </source>
</evidence>
<evidence type="ECO:0000256" key="6">
    <source>
        <dbReference type="ARBA" id="ARBA00022741"/>
    </source>
</evidence>
<sequence length="123" mass="14501">MPGKTAPKTPERLAKRKVARPRRAKVQTRREVLSLLRANRDLLRRCKVRRIGIFGSFVRNEQTARSDVDFLVDFSEPNFDRFMELHEQLRKLSGRKVELVTPEGLSKYLKPFVEKEVRWHEVG</sequence>
<dbReference type="InterPro" id="IPR052038">
    <property type="entry name" value="Type-VII_TA_antitoxin"/>
</dbReference>
<gene>
    <name evidence="12" type="ORF">HYZ11_18980</name>
</gene>